<dbReference type="PANTHER" id="PTHR43065:SF10">
    <property type="entry name" value="PEROXIDE STRESS-ACTIVATED HISTIDINE KINASE MAK3"/>
    <property type="match status" value="1"/>
</dbReference>
<evidence type="ECO:0000256" key="6">
    <source>
        <dbReference type="ARBA" id="ARBA00022777"/>
    </source>
</evidence>
<feature type="domain" description="Histidine kinase" evidence="9">
    <location>
        <begin position="515"/>
        <end position="737"/>
    </location>
</feature>
<dbReference type="EMBL" id="CP077090">
    <property type="protein sequence ID" value="QXI10583.1"/>
    <property type="molecule type" value="Genomic_DNA"/>
</dbReference>
<keyword evidence="6" id="KW-0418">Kinase</keyword>
<evidence type="ECO:0000259" key="9">
    <source>
        <dbReference type="PROSITE" id="PS50109"/>
    </source>
</evidence>
<dbReference type="Pfam" id="PF13589">
    <property type="entry name" value="HATPase_c_3"/>
    <property type="match status" value="1"/>
</dbReference>
<keyword evidence="4" id="KW-0808">Transferase</keyword>
<dbReference type="KEGG" id="pze:HU754_022700"/>
<evidence type="ECO:0000313" key="10">
    <source>
        <dbReference type="EMBL" id="QXI10583.1"/>
    </source>
</evidence>
<dbReference type="Pfam" id="PF02518">
    <property type="entry name" value="HATPase_c"/>
    <property type="match status" value="1"/>
</dbReference>
<dbReference type="PANTHER" id="PTHR43065">
    <property type="entry name" value="SENSOR HISTIDINE KINASE"/>
    <property type="match status" value="1"/>
</dbReference>
<dbReference type="InterPro" id="IPR004358">
    <property type="entry name" value="Sig_transdc_His_kin-like_C"/>
</dbReference>
<evidence type="ECO:0000256" key="8">
    <source>
        <dbReference type="ARBA" id="ARBA00023012"/>
    </source>
</evidence>
<evidence type="ECO:0000256" key="3">
    <source>
        <dbReference type="ARBA" id="ARBA00022553"/>
    </source>
</evidence>
<dbReference type="PRINTS" id="PR00344">
    <property type="entry name" value="BCTRLSENSOR"/>
</dbReference>
<dbReference type="GO" id="GO:0000160">
    <property type="term" value="P:phosphorelay signal transduction system"/>
    <property type="evidence" value="ECO:0007669"/>
    <property type="project" value="UniProtKB-KW"/>
</dbReference>
<dbReference type="PROSITE" id="PS50109">
    <property type="entry name" value="HIS_KIN"/>
    <property type="match status" value="1"/>
</dbReference>
<dbReference type="GO" id="GO:0005524">
    <property type="term" value="F:ATP binding"/>
    <property type="evidence" value="ECO:0007669"/>
    <property type="project" value="UniProtKB-KW"/>
</dbReference>
<dbReference type="InterPro" id="IPR036890">
    <property type="entry name" value="HATPase_C_sf"/>
</dbReference>
<dbReference type="GO" id="GO:0004673">
    <property type="term" value="F:protein histidine kinase activity"/>
    <property type="evidence" value="ECO:0007669"/>
    <property type="project" value="UniProtKB-EC"/>
</dbReference>
<dbReference type="SUPFAM" id="SSF55874">
    <property type="entry name" value="ATPase domain of HSP90 chaperone/DNA topoisomerase II/histidine kinase"/>
    <property type="match status" value="2"/>
</dbReference>
<name>A0A9E6TAD0_9PSED</name>
<evidence type="ECO:0000256" key="4">
    <source>
        <dbReference type="ARBA" id="ARBA00022679"/>
    </source>
</evidence>
<dbReference type="RefSeq" id="WP_186625046.1">
    <property type="nucleotide sequence ID" value="NZ_CP077090.1"/>
</dbReference>
<reference evidence="10" key="2">
    <citation type="journal article" date="2021" name="Microorganisms">
        <title>The Ever-Expanding Pseudomonas Genus: Description of 43 New Species and Partition of the Pseudomonas putida Group.</title>
        <authorList>
            <person name="Girard L."/>
            <person name="Lood C."/>
            <person name="Hofte M."/>
            <person name="Vandamme P."/>
            <person name="Rokni-Zadeh H."/>
            <person name="van Noort V."/>
            <person name="Lavigne R."/>
            <person name="De Mot R."/>
        </authorList>
    </citation>
    <scope>NUCLEOTIDE SEQUENCE</scope>
    <source>
        <strain evidence="10">OE 48.2</strain>
    </source>
</reference>
<organism evidence="10 11">
    <name type="scientific">Pseudomonas zeae</name>
    <dbReference type="NCBI Taxonomy" id="2745510"/>
    <lineage>
        <taxon>Bacteria</taxon>
        <taxon>Pseudomonadati</taxon>
        <taxon>Pseudomonadota</taxon>
        <taxon>Gammaproteobacteria</taxon>
        <taxon>Pseudomonadales</taxon>
        <taxon>Pseudomonadaceae</taxon>
        <taxon>Pseudomonas</taxon>
    </lineage>
</organism>
<dbReference type="EC" id="2.7.13.3" evidence="2"/>
<dbReference type="SMART" id="SM00387">
    <property type="entry name" value="HATPase_c"/>
    <property type="match status" value="1"/>
</dbReference>
<dbReference type="Gene3D" id="3.30.565.10">
    <property type="entry name" value="Histidine kinase-like ATPase, C-terminal domain"/>
    <property type="match status" value="2"/>
</dbReference>
<dbReference type="Proteomes" id="UP000627092">
    <property type="component" value="Chromosome"/>
</dbReference>
<evidence type="ECO:0000313" key="11">
    <source>
        <dbReference type="Proteomes" id="UP000627092"/>
    </source>
</evidence>
<proteinExistence type="predicted"/>
<reference evidence="10" key="1">
    <citation type="journal article" date="2020" name="Microorganisms">
        <title>Reliable Identification of Environmental Pseudomonas Isolates Using the rpoD Gene.</title>
        <authorList>
            <consortium name="The Broad Institute Genome Sequencing Platform"/>
            <person name="Girard L."/>
            <person name="Lood C."/>
            <person name="Rokni-Zadeh H."/>
            <person name="van Noort V."/>
            <person name="Lavigne R."/>
            <person name="De Mot R."/>
        </authorList>
    </citation>
    <scope>NUCLEOTIDE SEQUENCE</scope>
    <source>
        <strain evidence="10">OE 48.2</strain>
    </source>
</reference>
<evidence type="ECO:0000256" key="7">
    <source>
        <dbReference type="ARBA" id="ARBA00022840"/>
    </source>
</evidence>
<evidence type="ECO:0000256" key="5">
    <source>
        <dbReference type="ARBA" id="ARBA00022741"/>
    </source>
</evidence>
<evidence type="ECO:0000256" key="2">
    <source>
        <dbReference type="ARBA" id="ARBA00012438"/>
    </source>
</evidence>
<dbReference type="InterPro" id="IPR005467">
    <property type="entry name" value="His_kinase_dom"/>
</dbReference>
<accession>A0A9E6TAD0</accession>
<keyword evidence="7 10" id="KW-0067">ATP-binding</keyword>
<protein>
    <recommendedName>
        <fullName evidence="2">histidine kinase</fullName>
        <ecNumber evidence="2">2.7.13.3</ecNumber>
    </recommendedName>
</protein>
<keyword evidence="8" id="KW-0902">Two-component regulatory system</keyword>
<dbReference type="AlphaFoldDB" id="A0A9E6TAD0"/>
<sequence length="737" mass="82774">MEDNNENGPSAFRPRARIMKTLGEELISSDTVAVIELVKNAYDAGAKNVLIRFENELLAGAGGITVIDNGMGMGLDTVRGAWMEPATPSKKKNKNSLDGSRRVLGEKGVGRFAASRLAVSLALVSRKKGEDVESYAFFDWSQFDDEEKYLDQIKIETLQRAPTEITPLNKDVPSDFFESEDTAHGTALCMIGLRNSWEEMSFLALQRGLSRLVSPFSAVDGFDIKISAPPPYEKFSKSIEPPQAVKYPHYTVSGSISENGQVDLTYAVLASGSTVKVKGRIVPVNDDGRWEFLEPNSESDEANFRSPACGALDIELRVWDRDDLGNIVQMIKSSISNVRKDLDAFAGVNIYRDGFRVLPYGEPNNDWLRLDLRRIQNPSLRISNNQIFGYVQITADRNPELKDQSNREGLRENQAYFDLREIMITILSRLEVHRRQYKKGDEKKDKKDDKSRPGLFDSLDFEGIKSHLSEKHPSDKVALNIVEKVEKDYLRKIEEIKLVVARYHGLATLGQLIDRLLHQGRHPLAKIVGYAQLGLNSVTRMRDEGNSSSSFTKLIERFTKILAQGDVLDGVFRRIEPFGGRRRGRPSQLYLERLIKDSYEILAEEFEKNNVEFSSPDSQTLVSVDPSEFQEIIVNLFQNSLYWLKLVPEGQRIIAVTVRRNSDNAVELIVADSGPGIPTENHELIFEPYFTTKNDGIGLGLSIVGDIVTDYYGGSFELMDSNPLGGAAFRVTLKRRV</sequence>
<comment type="catalytic activity">
    <reaction evidence="1">
        <text>ATP + protein L-histidine = ADP + protein N-phospho-L-histidine.</text>
        <dbReference type="EC" id="2.7.13.3"/>
    </reaction>
</comment>
<gene>
    <name evidence="10" type="ORF">HU754_022700</name>
</gene>
<keyword evidence="5" id="KW-0547">Nucleotide-binding</keyword>
<evidence type="ECO:0000256" key="1">
    <source>
        <dbReference type="ARBA" id="ARBA00000085"/>
    </source>
</evidence>
<keyword evidence="3" id="KW-0597">Phosphoprotein</keyword>
<dbReference type="InterPro" id="IPR003594">
    <property type="entry name" value="HATPase_dom"/>
</dbReference>